<evidence type="ECO:0000256" key="3">
    <source>
        <dbReference type="ARBA" id="ARBA00022692"/>
    </source>
</evidence>
<evidence type="ECO:0000256" key="4">
    <source>
        <dbReference type="ARBA" id="ARBA00022989"/>
    </source>
</evidence>
<evidence type="ECO:0000256" key="5">
    <source>
        <dbReference type="ARBA" id="ARBA00023136"/>
    </source>
</evidence>
<dbReference type="CDD" id="cd06261">
    <property type="entry name" value="TM_PBP2"/>
    <property type="match status" value="1"/>
</dbReference>
<proteinExistence type="inferred from homology"/>
<evidence type="ECO:0000313" key="8">
    <source>
        <dbReference type="EMBL" id="MFC5949874.1"/>
    </source>
</evidence>
<comment type="similarity">
    <text evidence="6">Belongs to the binding-protein-dependent transport system permease family.</text>
</comment>
<dbReference type="InterPro" id="IPR035906">
    <property type="entry name" value="MetI-like_sf"/>
</dbReference>
<feature type="transmembrane region" description="Helical" evidence="6">
    <location>
        <begin position="25"/>
        <end position="47"/>
    </location>
</feature>
<evidence type="ECO:0000313" key="9">
    <source>
        <dbReference type="Proteomes" id="UP001596119"/>
    </source>
</evidence>
<accession>A0ABW1IC01</accession>
<dbReference type="Pfam" id="PF00528">
    <property type="entry name" value="BPD_transp_1"/>
    <property type="match status" value="1"/>
</dbReference>
<feature type="transmembrane region" description="Helical" evidence="6">
    <location>
        <begin position="68"/>
        <end position="99"/>
    </location>
</feature>
<evidence type="ECO:0000259" key="7">
    <source>
        <dbReference type="PROSITE" id="PS50928"/>
    </source>
</evidence>
<feature type="transmembrane region" description="Helical" evidence="6">
    <location>
        <begin position="181"/>
        <end position="202"/>
    </location>
</feature>
<organism evidence="8 9">
    <name type="scientific">Pseudonocardia lutea</name>
    <dbReference type="NCBI Taxonomy" id="2172015"/>
    <lineage>
        <taxon>Bacteria</taxon>
        <taxon>Bacillati</taxon>
        <taxon>Actinomycetota</taxon>
        <taxon>Actinomycetes</taxon>
        <taxon>Pseudonocardiales</taxon>
        <taxon>Pseudonocardiaceae</taxon>
        <taxon>Pseudonocardia</taxon>
    </lineage>
</organism>
<keyword evidence="9" id="KW-1185">Reference proteome</keyword>
<reference evidence="9" key="1">
    <citation type="journal article" date="2019" name="Int. J. Syst. Evol. Microbiol.">
        <title>The Global Catalogue of Microorganisms (GCM) 10K type strain sequencing project: providing services to taxonomists for standard genome sequencing and annotation.</title>
        <authorList>
            <consortium name="The Broad Institute Genomics Platform"/>
            <consortium name="The Broad Institute Genome Sequencing Center for Infectious Disease"/>
            <person name="Wu L."/>
            <person name="Ma J."/>
        </authorList>
    </citation>
    <scope>NUCLEOTIDE SEQUENCE [LARGE SCALE GENOMIC DNA]</scope>
    <source>
        <strain evidence="9">CGMCC 4.7397</strain>
    </source>
</reference>
<evidence type="ECO:0000256" key="6">
    <source>
        <dbReference type="RuleBase" id="RU363032"/>
    </source>
</evidence>
<dbReference type="PROSITE" id="PS50928">
    <property type="entry name" value="ABC_TM1"/>
    <property type="match status" value="1"/>
</dbReference>
<dbReference type="Gene3D" id="1.10.3720.10">
    <property type="entry name" value="MetI-like"/>
    <property type="match status" value="1"/>
</dbReference>
<keyword evidence="4 6" id="KW-1133">Transmembrane helix</keyword>
<protein>
    <submittedName>
        <fullName evidence="8">ABC transporter permease</fullName>
    </submittedName>
</protein>
<keyword evidence="5 6" id="KW-0472">Membrane</keyword>
<dbReference type="EMBL" id="JBHSQK010000040">
    <property type="protein sequence ID" value="MFC5949874.1"/>
    <property type="molecule type" value="Genomic_DNA"/>
</dbReference>
<evidence type="ECO:0000256" key="1">
    <source>
        <dbReference type="ARBA" id="ARBA00004141"/>
    </source>
</evidence>
<dbReference type="Proteomes" id="UP001596119">
    <property type="component" value="Unassembled WGS sequence"/>
</dbReference>
<keyword evidence="3 6" id="KW-0812">Transmembrane</keyword>
<dbReference type="PANTHER" id="PTHR30177:SF33">
    <property type="entry name" value="POSSIBLE OSMOPROTECTANT (GLYCINE BETAINE_CARNITINE_CHOLINE_L-PROLINE) TRANSPORT INTEGRAL MEMBRANE PROTEIN ABC TRANSPORTER PROZ"/>
    <property type="match status" value="1"/>
</dbReference>
<sequence>MILVEAWRFLADNPGRVLGDVAGQLVLSLVAVAIAIAVAVPLGATIGHTRRFAWLAVNGANVLRALPTLAIIAIGIGLYGVGFVNIMVALVILALPLILTNTYVGVAEVEPGTVEAARGMGMTGWQILTQVELPHAVPLIMAGIRTGTVFVIATAYLAGTAGYPRTLGSVITNPTLPVSQLLAYTVLAVALAFAVDGLLLIVQRAVTPAGMKIVPVTTA</sequence>
<dbReference type="InterPro" id="IPR051204">
    <property type="entry name" value="ABC_transp_perm/SBD"/>
</dbReference>
<name>A0ABW1IC01_9PSEU</name>
<feature type="domain" description="ABC transmembrane type-1" evidence="7">
    <location>
        <begin position="21"/>
        <end position="199"/>
    </location>
</feature>
<dbReference type="RefSeq" id="WP_379567015.1">
    <property type="nucleotide sequence ID" value="NZ_JBHSQK010000040.1"/>
</dbReference>
<gene>
    <name evidence="8" type="ORF">ACFQH9_16500</name>
</gene>
<dbReference type="SUPFAM" id="SSF161098">
    <property type="entry name" value="MetI-like"/>
    <property type="match status" value="1"/>
</dbReference>
<comment type="subcellular location">
    <subcellularLocation>
        <location evidence="6">Cell membrane</location>
        <topology evidence="6">Multi-pass membrane protein</topology>
    </subcellularLocation>
    <subcellularLocation>
        <location evidence="1">Membrane</location>
        <topology evidence="1">Multi-pass membrane protein</topology>
    </subcellularLocation>
</comment>
<keyword evidence="2 6" id="KW-0813">Transport</keyword>
<evidence type="ECO:0000256" key="2">
    <source>
        <dbReference type="ARBA" id="ARBA00022448"/>
    </source>
</evidence>
<dbReference type="InterPro" id="IPR000515">
    <property type="entry name" value="MetI-like"/>
</dbReference>
<comment type="caution">
    <text evidence="8">The sequence shown here is derived from an EMBL/GenBank/DDBJ whole genome shotgun (WGS) entry which is preliminary data.</text>
</comment>
<dbReference type="PANTHER" id="PTHR30177">
    <property type="entry name" value="GLYCINE BETAINE/L-PROLINE TRANSPORT SYSTEM PERMEASE PROTEIN PROW"/>
    <property type="match status" value="1"/>
</dbReference>